<evidence type="ECO:0000256" key="1">
    <source>
        <dbReference type="SAM" id="MobiDB-lite"/>
    </source>
</evidence>
<feature type="compositionally biased region" description="Basic and acidic residues" evidence="1">
    <location>
        <begin position="606"/>
        <end position="625"/>
    </location>
</feature>
<evidence type="ECO:0000313" key="2">
    <source>
        <dbReference type="EMBL" id="CAF9938493.1"/>
    </source>
</evidence>
<feature type="region of interest" description="Disordered" evidence="1">
    <location>
        <begin position="466"/>
        <end position="489"/>
    </location>
</feature>
<feature type="compositionally biased region" description="Polar residues" evidence="1">
    <location>
        <begin position="594"/>
        <end position="603"/>
    </location>
</feature>
<dbReference type="AlphaFoldDB" id="A0A8H3PDW1"/>
<feature type="region of interest" description="Disordered" evidence="1">
    <location>
        <begin position="566"/>
        <end position="627"/>
    </location>
</feature>
<dbReference type="InterPro" id="IPR022198">
    <property type="entry name" value="DUF3723"/>
</dbReference>
<sequence length="785" mass="89592">MRQRRVERYEAELEAERRAKFKGTARIRLECLDFPKYGRNENAERLKLCIEYGGCYRLGSQYHVIAVIDQSLLDNAIQAANTSHAALLSNAQNQWPALSLPPGVQLHCLRGWDRLRAGWELLPPKDRWWTVDLYRSDLSETLKRYLEEASSNERRPSDGQIYRNIRRYSLEGDLEAEGQWWAHLSKNKRRDLKRLLRHERYTEVLDPLLKFDGLWDGDGVKGGMWKKVMDLRCEEEVIHYWEHMDSFWSNLLQNNPHWMRRLDYITVKALERKAPGTSVIDLAYLYGKIQKGAIFHNFSEQERNTIVDALRSVDGLVPSFDTFLEDFKCLRIWGQCAKILRRVPSRGIVFTALKQSYDDSNQQVDECIVQKAESVFIAIPGTVISRVDLGYRQLFLYVMRHHREMIPGSTKMELKGTKKPVEGVHIPEQVDQLAWCRFATLTDRLGFASAEIASLKSMDDAAAADVASEQTQPSFITAQPGESEERRSGRPYDLAYEQSRDGLFLDSVQSTDKSQGRGITPFFVRRSIYRAFLGRLAFTGQTGAPKTPTRIFEWPPEAIRDHVMREEDPTPGGAIPQGISHDEATQEDAASECTALSPSSQGSFPEETRKETREEARPMLDDRILPQEYSPDWDALREEINERLETPHGYIDWGSKPIDGSSCYSTEDEGFQAAAPTHAKEESPVAGIADSVKVRVKFILRDGHDWVEMEELSIHPSDPSPVERVAEMHTRNRRFLFNITLRSLAPSECFEAIVSDGTNVVLVIPEGSVNIDLEGPRSAWRPGVS</sequence>
<feature type="compositionally biased region" description="Polar residues" evidence="1">
    <location>
        <begin position="468"/>
        <end position="477"/>
    </location>
</feature>
<dbReference type="EMBL" id="CAJPDR010000514">
    <property type="protein sequence ID" value="CAF9938493.1"/>
    <property type="molecule type" value="Genomic_DNA"/>
</dbReference>
<dbReference type="OrthoDB" id="5421195at2759"/>
<proteinExistence type="predicted"/>
<dbReference type="Proteomes" id="UP000664203">
    <property type="component" value="Unassembled WGS sequence"/>
</dbReference>
<gene>
    <name evidence="2" type="ORF">ALECFALPRED_007708</name>
</gene>
<evidence type="ECO:0000313" key="3">
    <source>
        <dbReference type="Proteomes" id="UP000664203"/>
    </source>
</evidence>
<comment type="caution">
    <text evidence="2">The sequence shown here is derived from an EMBL/GenBank/DDBJ whole genome shotgun (WGS) entry which is preliminary data.</text>
</comment>
<protein>
    <submittedName>
        <fullName evidence="2">Uncharacterized protein</fullName>
    </submittedName>
</protein>
<reference evidence="2" key="1">
    <citation type="submission" date="2021-03" db="EMBL/GenBank/DDBJ databases">
        <authorList>
            <person name="Tagirdzhanova G."/>
        </authorList>
    </citation>
    <scope>NUCLEOTIDE SEQUENCE</scope>
</reference>
<accession>A0A8H3PDW1</accession>
<keyword evidence="3" id="KW-1185">Reference proteome</keyword>
<name>A0A8H3PDW1_9LECA</name>
<organism evidence="2 3">
    <name type="scientific">Alectoria fallacina</name>
    <dbReference type="NCBI Taxonomy" id="1903189"/>
    <lineage>
        <taxon>Eukaryota</taxon>
        <taxon>Fungi</taxon>
        <taxon>Dikarya</taxon>
        <taxon>Ascomycota</taxon>
        <taxon>Pezizomycotina</taxon>
        <taxon>Lecanoromycetes</taxon>
        <taxon>OSLEUM clade</taxon>
        <taxon>Lecanoromycetidae</taxon>
        <taxon>Lecanorales</taxon>
        <taxon>Lecanorineae</taxon>
        <taxon>Parmeliaceae</taxon>
        <taxon>Alectoria</taxon>
    </lineage>
</organism>
<dbReference type="Pfam" id="PF12520">
    <property type="entry name" value="DUF3723"/>
    <property type="match status" value="2"/>
</dbReference>